<evidence type="ECO:0000313" key="3">
    <source>
        <dbReference type="Proteomes" id="UP001161247"/>
    </source>
</evidence>
<protein>
    <submittedName>
        <fullName evidence="2">OLC1v1018966C1</fullName>
    </submittedName>
</protein>
<keyword evidence="3" id="KW-1185">Reference proteome</keyword>
<evidence type="ECO:0000313" key="2">
    <source>
        <dbReference type="EMBL" id="CAI9117561.1"/>
    </source>
</evidence>
<proteinExistence type="predicted"/>
<dbReference type="PANTHER" id="PTHR34835">
    <property type="entry name" value="OS07G0283600 PROTEIN-RELATED"/>
    <property type="match status" value="1"/>
</dbReference>
<dbReference type="EMBL" id="OX459126">
    <property type="protein sequence ID" value="CAI9117561.1"/>
    <property type="molecule type" value="Genomic_DNA"/>
</dbReference>
<sequence length="232" mass="26439">MKQHKEQASPASDKGSKKSAKVQRGQKGTPKDKTTQKGQPKKRKSRQDEDNPLLTRVSSHAVCDFVGKLDDVQKKVVRKIDFGHLLDIKFERFDDTDLCRYLLENYDPQFSRIIMQENQVLTIDEADVEAVLGLPRGQYEVVDYIEGKTNEDYTRLVEKMRITFGLDINRGGPAATKVMNHLVGGRMKKKARIRTRKILQTVFTKISSKDGSSSELYQVYSGEQDHRSAVFS</sequence>
<feature type="region of interest" description="Disordered" evidence="1">
    <location>
        <begin position="1"/>
        <end position="53"/>
    </location>
</feature>
<evidence type="ECO:0000256" key="1">
    <source>
        <dbReference type="SAM" id="MobiDB-lite"/>
    </source>
</evidence>
<gene>
    <name evidence="2" type="ORF">OLC1_LOCUS23608</name>
</gene>
<organism evidence="2 3">
    <name type="scientific">Oldenlandia corymbosa var. corymbosa</name>
    <dbReference type="NCBI Taxonomy" id="529605"/>
    <lineage>
        <taxon>Eukaryota</taxon>
        <taxon>Viridiplantae</taxon>
        <taxon>Streptophyta</taxon>
        <taxon>Embryophyta</taxon>
        <taxon>Tracheophyta</taxon>
        <taxon>Spermatophyta</taxon>
        <taxon>Magnoliopsida</taxon>
        <taxon>eudicotyledons</taxon>
        <taxon>Gunneridae</taxon>
        <taxon>Pentapetalae</taxon>
        <taxon>asterids</taxon>
        <taxon>lamiids</taxon>
        <taxon>Gentianales</taxon>
        <taxon>Rubiaceae</taxon>
        <taxon>Rubioideae</taxon>
        <taxon>Spermacoceae</taxon>
        <taxon>Hedyotis-Oldenlandia complex</taxon>
        <taxon>Oldenlandia</taxon>
    </lineage>
</organism>
<accession>A0AAV1ECV1</accession>
<dbReference type="Proteomes" id="UP001161247">
    <property type="component" value="Chromosome 9"/>
</dbReference>
<name>A0AAV1ECV1_OLDCO</name>
<dbReference type="AlphaFoldDB" id="A0AAV1ECV1"/>
<reference evidence="2" key="1">
    <citation type="submission" date="2023-03" db="EMBL/GenBank/DDBJ databases">
        <authorList>
            <person name="Julca I."/>
        </authorList>
    </citation>
    <scope>NUCLEOTIDE SEQUENCE</scope>
</reference>